<gene>
    <name evidence="1" type="ORF">CJD35_13500</name>
</gene>
<dbReference type="KEGG" id="shyd:CJD35_13500"/>
<sequence>MAVTQVKNAVPDHEWEGLKVFRMVSRGYSFQRLSPSRVEGIVETVRIGTRFAENLSHYSTPEIGDVIVRLLKKDGTPGLKFENRDKDWKLAEEPAS</sequence>
<organism evidence="1 2">
    <name type="scientific">Sphingobium xenophagum</name>
    <dbReference type="NCBI Taxonomy" id="121428"/>
    <lineage>
        <taxon>Bacteria</taxon>
        <taxon>Pseudomonadati</taxon>
        <taxon>Pseudomonadota</taxon>
        <taxon>Alphaproteobacteria</taxon>
        <taxon>Sphingomonadales</taxon>
        <taxon>Sphingomonadaceae</taxon>
        <taxon>Sphingobium</taxon>
    </lineage>
</organism>
<evidence type="ECO:0000313" key="2">
    <source>
        <dbReference type="Proteomes" id="UP000217141"/>
    </source>
</evidence>
<dbReference type="Proteomes" id="UP000217141">
    <property type="component" value="Chromosome I"/>
</dbReference>
<accession>A0A249MVD3</accession>
<name>A0A249MVD3_SPHXE</name>
<protein>
    <submittedName>
        <fullName evidence="1">Uncharacterized protein</fullName>
    </submittedName>
</protein>
<dbReference type="EMBL" id="CP022745">
    <property type="protein sequence ID" value="ASY45333.1"/>
    <property type="molecule type" value="Genomic_DNA"/>
</dbReference>
<dbReference type="AlphaFoldDB" id="A0A249MVD3"/>
<evidence type="ECO:0000313" key="1">
    <source>
        <dbReference type="EMBL" id="ASY45333.1"/>
    </source>
</evidence>
<proteinExistence type="predicted"/>
<reference evidence="1 2" key="1">
    <citation type="submission" date="2017-08" db="EMBL/GenBank/DDBJ databases">
        <title>Whole Genome Sequence of Sphingobium hydrophobicum C1: Insights into Adaption to the Electronic-waste Contaminated Sediment.</title>
        <authorList>
            <person name="Song D."/>
            <person name="Chen X."/>
            <person name="Xu M."/>
        </authorList>
    </citation>
    <scope>NUCLEOTIDE SEQUENCE [LARGE SCALE GENOMIC DNA]</scope>
    <source>
        <strain evidence="1 2">C1</strain>
    </source>
</reference>